<sequence>MSSLIKKLRMAYLWRRFEELFSWVAKICLLVLFWWVTVKAISDNIGAVNPNIVVATIAAFATLIGYFVNRRFERIKIIEQQIREKKIPVYEDFISFVIRMMIGKESVSEDELLTFISEFNQKSIVWLSDESIIAYSEWIQNLRTGTEDKTVENTVQNLVNFEDLLLQFRKDIGHSNDYLVKGDILRIFINDLDKYDLIRKKLK</sequence>
<keyword evidence="1" id="KW-0472">Membrane</keyword>
<proteinExistence type="predicted"/>
<evidence type="ECO:0000313" key="2">
    <source>
        <dbReference type="EMBL" id="MCF2498353.1"/>
    </source>
</evidence>
<accession>A0A9X1TTH6</accession>
<reference evidence="2" key="1">
    <citation type="submission" date="2022-01" db="EMBL/GenBank/DDBJ databases">
        <title>Novel species in genus Dyadobacter.</title>
        <authorList>
            <person name="Ma C."/>
        </authorList>
    </citation>
    <scope>NUCLEOTIDE SEQUENCE</scope>
    <source>
        <strain evidence="2">CY357</strain>
    </source>
</reference>
<feature type="transmembrane region" description="Helical" evidence="1">
    <location>
        <begin position="20"/>
        <end position="36"/>
    </location>
</feature>
<dbReference type="RefSeq" id="WP_235177489.1">
    <property type="nucleotide sequence ID" value="NZ_JAKFFV010000004.1"/>
</dbReference>
<protein>
    <submittedName>
        <fullName evidence="2">Uncharacterized protein</fullName>
    </submittedName>
</protein>
<evidence type="ECO:0000313" key="3">
    <source>
        <dbReference type="Proteomes" id="UP001139411"/>
    </source>
</evidence>
<dbReference type="Proteomes" id="UP001139411">
    <property type="component" value="Unassembled WGS sequence"/>
</dbReference>
<name>A0A9X1TTH6_9BACT</name>
<gene>
    <name evidence="2" type="ORF">L0661_08550</name>
</gene>
<keyword evidence="1" id="KW-1133">Transmembrane helix</keyword>
<feature type="transmembrane region" description="Helical" evidence="1">
    <location>
        <begin position="48"/>
        <end position="68"/>
    </location>
</feature>
<evidence type="ECO:0000256" key="1">
    <source>
        <dbReference type="SAM" id="Phobius"/>
    </source>
</evidence>
<comment type="caution">
    <text evidence="2">The sequence shown here is derived from an EMBL/GenBank/DDBJ whole genome shotgun (WGS) entry which is preliminary data.</text>
</comment>
<dbReference type="AlphaFoldDB" id="A0A9X1TTH6"/>
<organism evidence="2 3">
    <name type="scientific">Dyadobacter chenhuakuii</name>
    <dbReference type="NCBI Taxonomy" id="2909339"/>
    <lineage>
        <taxon>Bacteria</taxon>
        <taxon>Pseudomonadati</taxon>
        <taxon>Bacteroidota</taxon>
        <taxon>Cytophagia</taxon>
        <taxon>Cytophagales</taxon>
        <taxon>Spirosomataceae</taxon>
        <taxon>Dyadobacter</taxon>
    </lineage>
</organism>
<keyword evidence="1" id="KW-0812">Transmembrane</keyword>
<dbReference type="EMBL" id="JAKFFV010000004">
    <property type="protein sequence ID" value="MCF2498353.1"/>
    <property type="molecule type" value="Genomic_DNA"/>
</dbReference>